<accession>A0AAJ1BI82</accession>
<name>A0AAJ1BI82_9GAMM</name>
<protein>
    <submittedName>
        <fullName evidence="1">Class I SAM-dependent methyltransferase</fullName>
    </submittedName>
</protein>
<keyword evidence="1" id="KW-0489">Methyltransferase</keyword>
<dbReference type="Proteomes" id="UP001297581">
    <property type="component" value="Unassembled WGS sequence"/>
</dbReference>
<dbReference type="AlphaFoldDB" id="A0AAJ1BI82"/>
<dbReference type="Gene3D" id="3.40.50.150">
    <property type="entry name" value="Vaccinia Virus protein VP39"/>
    <property type="match status" value="2"/>
</dbReference>
<dbReference type="InterPro" id="IPR029063">
    <property type="entry name" value="SAM-dependent_MTases_sf"/>
</dbReference>
<proteinExistence type="predicted"/>
<organism evidence="1 2">
    <name type="scientific">Shewanella zhuhaiensis</name>
    <dbReference type="NCBI Taxonomy" id="2919576"/>
    <lineage>
        <taxon>Bacteria</taxon>
        <taxon>Pseudomonadati</taxon>
        <taxon>Pseudomonadota</taxon>
        <taxon>Gammaproteobacteria</taxon>
        <taxon>Alteromonadales</taxon>
        <taxon>Shewanellaceae</taxon>
        <taxon>Shewanella</taxon>
    </lineage>
</organism>
<dbReference type="GO" id="GO:0008168">
    <property type="term" value="F:methyltransferase activity"/>
    <property type="evidence" value="ECO:0007669"/>
    <property type="project" value="UniProtKB-KW"/>
</dbReference>
<dbReference type="SUPFAM" id="SSF53335">
    <property type="entry name" value="S-adenosyl-L-methionine-dependent methyltransferases"/>
    <property type="match status" value="1"/>
</dbReference>
<gene>
    <name evidence="1" type="ORF">MJ923_13010</name>
</gene>
<evidence type="ECO:0000313" key="1">
    <source>
        <dbReference type="EMBL" id="MCH4295223.1"/>
    </source>
</evidence>
<comment type="caution">
    <text evidence="1">The sequence shown here is derived from an EMBL/GenBank/DDBJ whole genome shotgun (WGS) entry which is preliminary data.</text>
</comment>
<dbReference type="RefSeq" id="WP_240591465.1">
    <property type="nucleotide sequence ID" value="NZ_JAKUDL010000004.1"/>
</dbReference>
<evidence type="ECO:0000313" key="2">
    <source>
        <dbReference type="Proteomes" id="UP001297581"/>
    </source>
</evidence>
<sequence length="213" mass="24072">MSFPCCLCGEATLYLFAEDCRRPYYRCRHCALVQVPAPFHLNAADEKAEYDKHDNGEDSPGYRSFLSRTLAPVLPRLQPGDKGLDFGCGAGALLTKMAAEQGYEFAPYDLYYFPDRSVLTRQYQCVILTEVIEHVADARGLLDELAGLLAPGGLLAIMTKRVLSADAFSRWHYKNDPTHINFYSDDTFAWIAAERGWQLELVDKDVVFFRVPE</sequence>
<dbReference type="EMBL" id="JAKUDL010000004">
    <property type="protein sequence ID" value="MCH4295223.1"/>
    <property type="molecule type" value="Genomic_DNA"/>
</dbReference>
<keyword evidence="1" id="KW-0808">Transferase</keyword>
<keyword evidence="2" id="KW-1185">Reference proteome</keyword>
<reference evidence="1 2" key="1">
    <citation type="submission" date="2022-02" db="EMBL/GenBank/DDBJ databases">
        <title>The genome sequence of Shewanella sp. 3B26.</title>
        <authorList>
            <person name="Du J."/>
        </authorList>
    </citation>
    <scope>NUCLEOTIDE SEQUENCE [LARGE SCALE GENOMIC DNA]</scope>
    <source>
        <strain evidence="1 2">3B26</strain>
    </source>
</reference>
<dbReference type="Pfam" id="PF13489">
    <property type="entry name" value="Methyltransf_23"/>
    <property type="match status" value="1"/>
</dbReference>
<dbReference type="GO" id="GO:0032259">
    <property type="term" value="P:methylation"/>
    <property type="evidence" value="ECO:0007669"/>
    <property type="project" value="UniProtKB-KW"/>
</dbReference>